<dbReference type="PROSITE" id="PS50850">
    <property type="entry name" value="MFS"/>
    <property type="match status" value="1"/>
</dbReference>
<dbReference type="Pfam" id="PF07690">
    <property type="entry name" value="MFS_1"/>
    <property type="match status" value="1"/>
</dbReference>
<comment type="subcellular location">
    <subcellularLocation>
        <location evidence="1">Cell membrane</location>
        <topology evidence="1">Multi-pass membrane protein</topology>
    </subcellularLocation>
</comment>
<reference evidence="8 9" key="1">
    <citation type="journal article" date="2014" name="Int. J. Syst. Evol. Microbiol.">
        <title>Brachybacterium ginsengisoli sp. nov., isolated from soil of a ginseng field.</title>
        <authorList>
            <person name="Hoang V.A."/>
            <person name="Kim Y.J."/>
            <person name="Nguyen N.L."/>
            <person name="Yang D.C."/>
        </authorList>
    </citation>
    <scope>NUCLEOTIDE SEQUENCE [LARGE SCALE GENOMIC DNA]</scope>
    <source>
        <strain evidence="8 9">DCY80</strain>
    </source>
</reference>
<keyword evidence="3 6" id="KW-0812">Transmembrane</keyword>
<evidence type="ECO:0000256" key="5">
    <source>
        <dbReference type="ARBA" id="ARBA00023136"/>
    </source>
</evidence>
<name>A0A291GVT8_9MICO</name>
<feature type="transmembrane region" description="Helical" evidence="6">
    <location>
        <begin position="242"/>
        <end position="263"/>
    </location>
</feature>
<dbReference type="GO" id="GO:0005886">
    <property type="term" value="C:plasma membrane"/>
    <property type="evidence" value="ECO:0007669"/>
    <property type="project" value="UniProtKB-SubCell"/>
</dbReference>
<evidence type="ECO:0000256" key="6">
    <source>
        <dbReference type="SAM" id="Phobius"/>
    </source>
</evidence>
<feature type="transmembrane region" description="Helical" evidence="6">
    <location>
        <begin position="358"/>
        <end position="380"/>
    </location>
</feature>
<dbReference type="AlphaFoldDB" id="A0A291GVT8"/>
<keyword evidence="5 6" id="KW-0472">Membrane</keyword>
<dbReference type="RefSeq" id="WP_096798767.1">
    <property type="nucleotide sequence ID" value="NZ_CP023564.1"/>
</dbReference>
<keyword evidence="4 6" id="KW-1133">Transmembrane helix</keyword>
<evidence type="ECO:0000256" key="3">
    <source>
        <dbReference type="ARBA" id="ARBA00022692"/>
    </source>
</evidence>
<accession>A0A291GVT8</accession>
<feature type="transmembrane region" description="Helical" evidence="6">
    <location>
        <begin position="74"/>
        <end position="94"/>
    </location>
</feature>
<dbReference type="CDD" id="cd17324">
    <property type="entry name" value="MFS_NepI_like"/>
    <property type="match status" value="1"/>
</dbReference>
<sequence>MDSARRWAGVAALAIGIFVLITIEELPIGVLSVMAPDLGVSEGVAGLAVTVPGILAGVVALCTPVIVRGMDRRLVLVLALVSVVISCALSMVAPNFAVLLIARLFAGISIGLYWAVMAIVAIGQVPREHVARALTIAFSGAGGALVAGVPVTAWIGAHVGWRAAFAVVGLLAAVVAVLLLVLVEPVRTPAVVTPRKMLAAARTRGVRYGLGLAVLTVVGLFTTYSFVSPVLLERAGVPLGDIGLMLLVYGIAGLVGNFAVGPLLRRSAPLAVVVVITGTMLSLLAVLLVMDAPLSALLIMPVWGLFVGAISVASQAFIGSEASAVLEEATALNSAAFNAAIALGAALGGLVLEAAGQSAMILTSVVLVGLGAVVAGRYLATTGRSRPGAPVAAR</sequence>
<dbReference type="GO" id="GO:0022857">
    <property type="term" value="F:transmembrane transporter activity"/>
    <property type="evidence" value="ECO:0007669"/>
    <property type="project" value="InterPro"/>
</dbReference>
<dbReference type="PANTHER" id="PTHR43124">
    <property type="entry name" value="PURINE EFFLUX PUMP PBUE"/>
    <property type="match status" value="1"/>
</dbReference>
<dbReference type="PANTHER" id="PTHR43124:SF3">
    <property type="entry name" value="CHLORAMPHENICOL EFFLUX PUMP RV0191"/>
    <property type="match status" value="1"/>
</dbReference>
<keyword evidence="9" id="KW-1185">Reference proteome</keyword>
<evidence type="ECO:0000259" key="7">
    <source>
        <dbReference type="PROSITE" id="PS50850"/>
    </source>
</evidence>
<organism evidence="8 9">
    <name type="scientific">Brachybacterium ginsengisoli</name>
    <dbReference type="NCBI Taxonomy" id="1331682"/>
    <lineage>
        <taxon>Bacteria</taxon>
        <taxon>Bacillati</taxon>
        <taxon>Actinomycetota</taxon>
        <taxon>Actinomycetes</taxon>
        <taxon>Micrococcales</taxon>
        <taxon>Dermabacteraceae</taxon>
        <taxon>Brachybacterium</taxon>
    </lineage>
</organism>
<feature type="transmembrane region" description="Helical" evidence="6">
    <location>
        <begin position="270"/>
        <end position="290"/>
    </location>
</feature>
<feature type="domain" description="Major facilitator superfamily (MFS) profile" evidence="7">
    <location>
        <begin position="9"/>
        <end position="383"/>
    </location>
</feature>
<dbReference type="OrthoDB" id="9814237at2"/>
<dbReference type="InterPro" id="IPR011701">
    <property type="entry name" value="MFS"/>
</dbReference>
<feature type="transmembrane region" description="Helical" evidence="6">
    <location>
        <begin position="330"/>
        <end position="352"/>
    </location>
</feature>
<dbReference type="SUPFAM" id="SSF103473">
    <property type="entry name" value="MFS general substrate transporter"/>
    <property type="match status" value="1"/>
</dbReference>
<feature type="transmembrane region" description="Helical" evidence="6">
    <location>
        <begin position="296"/>
        <end position="318"/>
    </location>
</feature>
<feature type="transmembrane region" description="Helical" evidence="6">
    <location>
        <begin position="100"/>
        <end position="122"/>
    </location>
</feature>
<feature type="transmembrane region" description="Helical" evidence="6">
    <location>
        <begin position="205"/>
        <end position="227"/>
    </location>
</feature>
<evidence type="ECO:0000256" key="4">
    <source>
        <dbReference type="ARBA" id="ARBA00022989"/>
    </source>
</evidence>
<keyword evidence="2" id="KW-1003">Cell membrane</keyword>
<dbReference type="InterPro" id="IPR036259">
    <property type="entry name" value="MFS_trans_sf"/>
</dbReference>
<protein>
    <submittedName>
        <fullName evidence="8">Arabinose ABC transporter permease</fullName>
    </submittedName>
</protein>
<evidence type="ECO:0000313" key="9">
    <source>
        <dbReference type="Proteomes" id="UP000217889"/>
    </source>
</evidence>
<dbReference type="InterPro" id="IPR020846">
    <property type="entry name" value="MFS_dom"/>
</dbReference>
<gene>
    <name evidence="8" type="ORF">CFK41_05540</name>
</gene>
<proteinExistence type="predicted"/>
<dbReference type="KEGG" id="bgg:CFK41_05540"/>
<feature type="transmembrane region" description="Helical" evidence="6">
    <location>
        <begin position="163"/>
        <end position="184"/>
    </location>
</feature>
<evidence type="ECO:0000313" key="8">
    <source>
        <dbReference type="EMBL" id="ATG54298.1"/>
    </source>
</evidence>
<evidence type="ECO:0000256" key="1">
    <source>
        <dbReference type="ARBA" id="ARBA00004651"/>
    </source>
</evidence>
<dbReference type="Proteomes" id="UP000217889">
    <property type="component" value="Chromosome"/>
</dbReference>
<feature type="transmembrane region" description="Helical" evidence="6">
    <location>
        <begin position="43"/>
        <end position="67"/>
    </location>
</feature>
<dbReference type="InterPro" id="IPR050189">
    <property type="entry name" value="MFS_Efflux_Transporters"/>
</dbReference>
<dbReference type="Gene3D" id="1.20.1250.20">
    <property type="entry name" value="MFS general substrate transporter like domains"/>
    <property type="match status" value="1"/>
</dbReference>
<evidence type="ECO:0000256" key="2">
    <source>
        <dbReference type="ARBA" id="ARBA00022475"/>
    </source>
</evidence>
<dbReference type="EMBL" id="CP023564">
    <property type="protein sequence ID" value="ATG54298.1"/>
    <property type="molecule type" value="Genomic_DNA"/>
</dbReference>
<feature type="transmembrane region" description="Helical" evidence="6">
    <location>
        <begin position="134"/>
        <end position="157"/>
    </location>
</feature>